<reference evidence="2 3" key="1">
    <citation type="submission" date="2018-10" db="EMBL/GenBank/DDBJ databases">
        <title>Genomic Encyclopedia of Archaeal and Bacterial Type Strains, Phase II (KMG-II): from individual species to whole genera.</title>
        <authorList>
            <person name="Goeker M."/>
        </authorList>
    </citation>
    <scope>NUCLEOTIDE SEQUENCE [LARGE SCALE GENOMIC DNA]</scope>
    <source>
        <strain evidence="2 3">DSM 14954</strain>
    </source>
</reference>
<keyword evidence="1" id="KW-1133">Transmembrane helix</keyword>
<name>A0A660L8A6_9ACTN</name>
<dbReference type="Proteomes" id="UP000278962">
    <property type="component" value="Unassembled WGS sequence"/>
</dbReference>
<keyword evidence="1" id="KW-0472">Membrane</keyword>
<evidence type="ECO:0000313" key="3">
    <source>
        <dbReference type="Proteomes" id="UP000278962"/>
    </source>
</evidence>
<evidence type="ECO:0000313" key="2">
    <source>
        <dbReference type="EMBL" id="RKQ87800.1"/>
    </source>
</evidence>
<accession>A0A660L8A6</accession>
<keyword evidence="3" id="KW-1185">Reference proteome</keyword>
<dbReference type="RefSeq" id="WP_170179493.1">
    <property type="nucleotide sequence ID" value="NZ_RBIL01000002.1"/>
</dbReference>
<comment type="caution">
    <text evidence="2">The sequence shown here is derived from an EMBL/GenBank/DDBJ whole genome shotgun (WGS) entry which is preliminary data.</text>
</comment>
<feature type="transmembrane region" description="Helical" evidence="1">
    <location>
        <begin position="31"/>
        <end position="51"/>
    </location>
</feature>
<sequence length="55" mass="6088">MFYSLLGRVVWFGLKFVLRRKYGRTYVPKSLLAGGTVAVAIAVTVALLRAARDSE</sequence>
<gene>
    <name evidence="2" type="ORF">C8N24_5829</name>
</gene>
<dbReference type="EMBL" id="RBIL01000002">
    <property type="protein sequence ID" value="RKQ87800.1"/>
    <property type="molecule type" value="Genomic_DNA"/>
</dbReference>
<dbReference type="AlphaFoldDB" id="A0A660L8A6"/>
<keyword evidence="1" id="KW-0812">Transmembrane</keyword>
<proteinExistence type="predicted"/>
<evidence type="ECO:0000256" key="1">
    <source>
        <dbReference type="SAM" id="Phobius"/>
    </source>
</evidence>
<organism evidence="2 3">
    <name type="scientific">Solirubrobacter pauli</name>
    <dbReference type="NCBI Taxonomy" id="166793"/>
    <lineage>
        <taxon>Bacteria</taxon>
        <taxon>Bacillati</taxon>
        <taxon>Actinomycetota</taxon>
        <taxon>Thermoleophilia</taxon>
        <taxon>Solirubrobacterales</taxon>
        <taxon>Solirubrobacteraceae</taxon>
        <taxon>Solirubrobacter</taxon>
    </lineage>
</organism>
<protein>
    <submittedName>
        <fullName evidence="2">Uncharacterized protein</fullName>
    </submittedName>
</protein>